<dbReference type="GO" id="GO:0043856">
    <property type="term" value="F:anti-sigma factor antagonist activity"/>
    <property type="evidence" value="ECO:0007669"/>
    <property type="project" value="InterPro"/>
</dbReference>
<comment type="similarity">
    <text evidence="1 2">Belongs to the anti-sigma-factor antagonist family.</text>
</comment>
<dbReference type="InterPro" id="IPR003658">
    <property type="entry name" value="Anti-sigma_ant"/>
</dbReference>
<dbReference type="RefSeq" id="WP_201843445.1">
    <property type="nucleotide sequence ID" value="NZ_JAERRK010000026.1"/>
</dbReference>
<dbReference type="EMBL" id="JAERRK010000026">
    <property type="protein sequence ID" value="MBL1086889.1"/>
    <property type="molecule type" value="Genomic_DNA"/>
</dbReference>
<dbReference type="Proteomes" id="UP000661858">
    <property type="component" value="Unassembled WGS sequence"/>
</dbReference>
<evidence type="ECO:0000313" key="4">
    <source>
        <dbReference type="EMBL" id="MBL1086889.1"/>
    </source>
</evidence>
<protein>
    <recommendedName>
        <fullName evidence="2">Anti-sigma factor antagonist</fullName>
    </recommendedName>
</protein>
<dbReference type="PROSITE" id="PS50801">
    <property type="entry name" value="STAS"/>
    <property type="match status" value="1"/>
</dbReference>
<dbReference type="NCBIfam" id="TIGR00377">
    <property type="entry name" value="ant_ant_sig"/>
    <property type="match status" value="1"/>
</dbReference>
<name>A0A937JPJ2_9ACTN</name>
<gene>
    <name evidence="4" type="ORF">JK359_33830</name>
</gene>
<dbReference type="InterPro" id="IPR036513">
    <property type="entry name" value="STAS_dom_sf"/>
</dbReference>
<evidence type="ECO:0000256" key="1">
    <source>
        <dbReference type="ARBA" id="ARBA00009013"/>
    </source>
</evidence>
<dbReference type="CDD" id="cd07043">
    <property type="entry name" value="STAS_anti-anti-sigma_factors"/>
    <property type="match status" value="1"/>
</dbReference>
<reference evidence="4" key="1">
    <citation type="submission" date="2021-01" db="EMBL/GenBank/DDBJ databases">
        <title>WGS of actinomycetes isolated from Thailand.</title>
        <authorList>
            <person name="Thawai C."/>
        </authorList>
    </citation>
    <scope>NUCLEOTIDE SEQUENCE</scope>
    <source>
        <strain evidence="4">RCU-197</strain>
    </source>
</reference>
<organism evidence="4 5">
    <name type="scientific">Streptomyces actinomycinicus</name>
    <dbReference type="NCBI Taxonomy" id="1695166"/>
    <lineage>
        <taxon>Bacteria</taxon>
        <taxon>Bacillati</taxon>
        <taxon>Actinomycetota</taxon>
        <taxon>Actinomycetes</taxon>
        <taxon>Kitasatosporales</taxon>
        <taxon>Streptomycetaceae</taxon>
        <taxon>Streptomyces</taxon>
    </lineage>
</organism>
<keyword evidence="5" id="KW-1185">Reference proteome</keyword>
<proteinExistence type="inferred from homology"/>
<dbReference type="Gene3D" id="3.30.750.24">
    <property type="entry name" value="STAS domain"/>
    <property type="match status" value="1"/>
</dbReference>
<dbReference type="SUPFAM" id="SSF52091">
    <property type="entry name" value="SpoIIaa-like"/>
    <property type="match status" value="1"/>
</dbReference>
<accession>A0A937JPJ2</accession>
<dbReference type="PANTHER" id="PTHR33495:SF2">
    <property type="entry name" value="ANTI-SIGMA FACTOR ANTAGONIST TM_1081-RELATED"/>
    <property type="match status" value="1"/>
</dbReference>
<dbReference type="AlphaFoldDB" id="A0A937JPJ2"/>
<dbReference type="InterPro" id="IPR058548">
    <property type="entry name" value="MlaB-like_STAS"/>
</dbReference>
<dbReference type="PANTHER" id="PTHR33495">
    <property type="entry name" value="ANTI-SIGMA FACTOR ANTAGONIST TM_1081-RELATED-RELATED"/>
    <property type="match status" value="1"/>
</dbReference>
<evidence type="ECO:0000256" key="2">
    <source>
        <dbReference type="RuleBase" id="RU003749"/>
    </source>
</evidence>
<comment type="caution">
    <text evidence="4">The sequence shown here is derived from an EMBL/GenBank/DDBJ whole genome shotgun (WGS) entry which is preliminary data.</text>
</comment>
<evidence type="ECO:0000259" key="3">
    <source>
        <dbReference type="PROSITE" id="PS50801"/>
    </source>
</evidence>
<feature type="domain" description="STAS" evidence="3">
    <location>
        <begin position="30"/>
        <end position="127"/>
    </location>
</feature>
<sequence length="129" mass="13994">MSENDTVHAAEHDTGQNLVIAHRVVGDANVVTLRGEVDLLSVPALSERLDALTARPQPDLVVDLRSVHFIDCAGLGVLCRARNRALARKGRIRLIAEDANFRRTLRATGLGGVFEVHARVPHPLPEATP</sequence>
<dbReference type="InterPro" id="IPR002645">
    <property type="entry name" value="STAS_dom"/>
</dbReference>
<evidence type="ECO:0000313" key="5">
    <source>
        <dbReference type="Proteomes" id="UP000661858"/>
    </source>
</evidence>
<dbReference type="Pfam" id="PF13466">
    <property type="entry name" value="STAS_2"/>
    <property type="match status" value="1"/>
</dbReference>